<dbReference type="InterPro" id="IPR005162">
    <property type="entry name" value="Retrotrans_gag_dom"/>
</dbReference>
<sequence>MFASDVSHWWESMCCTRSESEQDGLTWSQFKEELMEKYFLQALRDNKETEFLKLRQGNMLLPEYEQKFEQLSKYAPHLVDTEAKKIKRFEQGLSIDMSLILPFHSFTSYREMQAWAKTIWYCKASVDQSAPQNKDFIGKRKWSGQDKGKIAKKEVKYRIQQRQARSLRSTLPKM</sequence>
<proteinExistence type="predicted"/>
<evidence type="ECO:0000313" key="2">
    <source>
        <dbReference type="EMBL" id="KAL2471500.1"/>
    </source>
</evidence>
<evidence type="ECO:0000313" key="3">
    <source>
        <dbReference type="Proteomes" id="UP001604336"/>
    </source>
</evidence>
<dbReference type="Proteomes" id="UP001604336">
    <property type="component" value="Unassembled WGS sequence"/>
</dbReference>
<comment type="caution">
    <text evidence="2">The sequence shown here is derived from an EMBL/GenBank/DDBJ whole genome shotgun (WGS) entry which is preliminary data.</text>
</comment>
<keyword evidence="3" id="KW-1185">Reference proteome</keyword>
<dbReference type="PANTHER" id="PTHR34482:SF36">
    <property type="entry name" value="RETROTRANSPOSON GAG DOMAIN-CONTAINING PROTEIN"/>
    <property type="match status" value="1"/>
</dbReference>
<gene>
    <name evidence="2" type="ORF">Adt_39636</name>
</gene>
<accession>A0ABD1Q5N2</accession>
<evidence type="ECO:0000259" key="1">
    <source>
        <dbReference type="Pfam" id="PF03732"/>
    </source>
</evidence>
<reference evidence="3" key="1">
    <citation type="submission" date="2024-07" db="EMBL/GenBank/DDBJ databases">
        <title>Two chromosome-level genome assemblies of Korean endemic species Abeliophyllum distichum and Forsythia ovata (Oleaceae).</title>
        <authorList>
            <person name="Jang H."/>
        </authorList>
    </citation>
    <scope>NUCLEOTIDE SEQUENCE [LARGE SCALE GENOMIC DNA]</scope>
</reference>
<dbReference type="EMBL" id="JBFOLK010000012">
    <property type="protein sequence ID" value="KAL2471500.1"/>
    <property type="molecule type" value="Genomic_DNA"/>
</dbReference>
<dbReference type="Pfam" id="PF03732">
    <property type="entry name" value="Retrotrans_gag"/>
    <property type="match status" value="1"/>
</dbReference>
<dbReference type="PANTHER" id="PTHR34482">
    <property type="entry name" value="DNA DAMAGE-INDUCIBLE PROTEIN 1-LIKE"/>
    <property type="match status" value="1"/>
</dbReference>
<dbReference type="AlphaFoldDB" id="A0ABD1Q5N2"/>
<organism evidence="2 3">
    <name type="scientific">Abeliophyllum distichum</name>
    <dbReference type="NCBI Taxonomy" id="126358"/>
    <lineage>
        <taxon>Eukaryota</taxon>
        <taxon>Viridiplantae</taxon>
        <taxon>Streptophyta</taxon>
        <taxon>Embryophyta</taxon>
        <taxon>Tracheophyta</taxon>
        <taxon>Spermatophyta</taxon>
        <taxon>Magnoliopsida</taxon>
        <taxon>eudicotyledons</taxon>
        <taxon>Gunneridae</taxon>
        <taxon>Pentapetalae</taxon>
        <taxon>asterids</taxon>
        <taxon>lamiids</taxon>
        <taxon>Lamiales</taxon>
        <taxon>Oleaceae</taxon>
        <taxon>Forsythieae</taxon>
        <taxon>Abeliophyllum</taxon>
    </lineage>
</organism>
<feature type="domain" description="Retrotransposon gag" evidence="1">
    <location>
        <begin position="4"/>
        <end position="94"/>
    </location>
</feature>
<protein>
    <submittedName>
        <fullName evidence="2">Pepsin-retropepsin like protein</fullName>
    </submittedName>
</protein>
<name>A0ABD1Q5N2_9LAMI</name>